<dbReference type="PANTHER" id="PTHR20930">
    <property type="entry name" value="OVARIAN CARCINOMA ANTIGEN CA125-RELATED"/>
    <property type="match status" value="1"/>
</dbReference>
<dbReference type="InterPro" id="IPR013783">
    <property type="entry name" value="Ig-like_fold"/>
</dbReference>
<dbReference type="SMART" id="SM00666">
    <property type="entry name" value="PB1"/>
    <property type="match status" value="1"/>
</dbReference>
<dbReference type="FunFam" id="2.60.40.10:FF:000199">
    <property type="entry name" value="next to BRCA1 gene 1 protein-like"/>
    <property type="match status" value="1"/>
</dbReference>
<evidence type="ECO:0000256" key="10">
    <source>
        <dbReference type="ARBA" id="ARBA00023329"/>
    </source>
</evidence>
<feature type="compositionally biased region" description="Polar residues" evidence="12">
    <location>
        <begin position="107"/>
        <end position="118"/>
    </location>
</feature>
<evidence type="ECO:0000313" key="16">
    <source>
        <dbReference type="EMBL" id="KAJ8440335.1"/>
    </source>
</evidence>
<evidence type="ECO:0000256" key="12">
    <source>
        <dbReference type="SAM" id="MobiDB-lite"/>
    </source>
</evidence>
<keyword evidence="8" id="KW-0653">Protein transport</keyword>
<dbReference type="Pfam" id="PF24932">
    <property type="entry name" value="UBA_NBR1_C"/>
    <property type="match status" value="2"/>
</dbReference>
<evidence type="ECO:0000259" key="15">
    <source>
        <dbReference type="PROSITE" id="PS51745"/>
    </source>
</evidence>
<feature type="region of interest" description="Disordered" evidence="12">
    <location>
        <begin position="179"/>
        <end position="236"/>
    </location>
</feature>
<dbReference type="PANTHER" id="PTHR20930:SF0">
    <property type="entry name" value="PROTEIN ILRUN"/>
    <property type="match status" value="1"/>
</dbReference>
<feature type="compositionally biased region" description="Low complexity" evidence="12">
    <location>
        <begin position="711"/>
        <end position="728"/>
    </location>
</feature>
<name>A0A9Q1KCC2_9CARY</name>
<evidence type="ECO:0000259" key="14">
    <source>
        <dbReference type="PROSITE" id="PS50135"/>
    </source>
</evidence>
<dbReference type="SUPFAM" id="SSF54277">
    <property type="entry name" value="CAD &amp; PB1 domains"/>
    <property type="match status" value="1"/>
</dbReference>
<keyword evidence="17" id="KW-1185">Reference proteome</keyword>
<dbReference type="InterPro" id="IPR056893">
    <property type="entry name" value="UBA_Nbr1_C"/>
</dbReference>
<keyword evidence="10" id="KW-0968">Cytoplasmic vesicle</keyword>
<dbReference type="AlphaFoldDB" id="A0A9Q1KCC2"/>
<sequence>MASSSVVIKVKYGKTLRRFSALVNEDGRLDLDMERLRAKICSLFDFTPDADFTLTYVDEDDDQVTLADDEDLYDVMKQGLNPVRITARLNVDKSGQSSAKSTGSSTPKRSTSRNSQGKNPCVAEILKSVPEPLCDVLSKLSHELASKAVTTSPVLADLISNLSKVGQSYLNVSGTATVSSHEVHGGNQNTSATEKRVASVDEGMKHDGVQGSASEQSAPTSSQVFGPHAVKGSTVKPPQRLPCLLRKCRKAHSRHFHCMPVDDVIKKEKEIIGDSAGKCKANTDSTKLPSGDSWNKDKEIKGDSAGVSRVNVFEGLEAQLEKHVSPKQKTNEANSSENNGFNWSGSSSKSAFDSYPMGESAFSGVPLQSTLGHVPYMPPPIQPFKSHYNDSADGVGSIFHKGVRCDGCGVLPITGPRFKSKVRHDYDLCSICFSRMGNDADYARIDFPLPYRHPWTFKGFHDPMVTHLPTMQIPSVMRPYGVKHLRSRLDSRFIMDVNVMDGTLMAPSTPFTKIWRMRNNGTLPWVRGLQLLWIGGDRFSASDSFEMEIPVEGVNVGDEIDVAVDFIAPELPGRYISYWRMADSTGHKFGQRVWVLIQVDVPLKDSASESSPVLKPSLPSGKVGSMTHESPPVVDLNLPPGNAGFSGHESSPVVNLNLDVNAEPTGDIEAGDLSSPPEGGKLSTIAQKEKIEMVDMNFPINDDLLVASGDGSSPITTASSSNPSSVSDNGDRQTFPVATPQVSYPEMVPNFQHEQAKDVSSALAASSPLAASSSMPSALPMYPMPLRGTLLFSYPVVDTNVQPKPASATPSISYPIIDVSEKSSAASSSAANNDSDKTNSDQVSGVKDVEKNLLKELDEMGFKQAERNKEVLRMNGYDLERSVDVLCGVSEWDPILEELQEMGFHDKETNRKLLVKNNGSIMRVVMDLVAGEKA</sequence>
<dbReference type="EMBL" id="JAKOGI010000193">
    <property type="protein sequence ID" value="KAJ8440335.1"/>
    <property type="molecule type" value="Genomic_DNA"/>
</dbReference>
<evidence type="ECO:0000256" key="4">
    <source>
        <dbReference type="ARBA" id="ARBA00022554"/>
    </source>
</evidence>
<dbReference type="CDD" id="cd14319">
    <property type="entry name" value="UBA_NBR1"/>
    <property type="match status" value="1"/>
</dbReference>
<keyword evidence="3" id="KW-0813">Transport</keyword>
<dbReference type="GO" id="GO:0005776">
    <property type="term" value="C:autophagosome"/>
    <property type="evidence" value="ECO:0007669"/>
    <property type="project" value="UniProtKB-SubCell"/>
</dbReference>
<keyword evidence="7" id="KW-0862">Zinc</keyword>
<evidence type="ECO:0000256" key="2">
    <source>
        <dbReference type="ARBA" id="ARBA00004419"/>
    </source>
</evidence>
<feature type="region of interest" description="Disordered" evidence="12">
    <location>
        <begin position="322"/>
        <end position="346"/>
    </location>
</feature>
<evidence type="ECO:0000256" key="5">
    <source>
        <dbReference type="ARBA" id="ARBA00022723"/>
    </source>
</evidence>
<dbReference type="Pfam" id="PF00564">
    <property type="entry name" value="PB1"/>
    <property type="match status" value="1"/>
</dbReference>
<dbReference type="Pfam" id="PF00569">
    <property type="entry name" value="ZZ"/>
    <property type="match status" value="1"/>
</dbReference>
<dbReference type="Pfam" id="PF16158">
    <property type="entry name" value="N_BRCA1_IG"/>
    <property type="match status" value="1"/>
</dbReference>
<feature type="compositionally biased region" description="Polar residues" evidence="12">
    <location>
        <begin position="327"/>
        <end position="346"/>
    </location>
</feature>
<dbReference type="GO" id="GO:0031410">
    <property type="term" value="C:cytoplasmic vesicle"/>
    <property type="evidence" value="ECO:0007669"/>
    <property type="project" value="UniProtKB-KW"/>
</dbReference>
<dbReference type="FunFam" id="1.10.8.10:FF:000085">
    <property type="entry name" value="protein NBR1 homolog"/>
    <property type="match status" value="1"/>
</dbReference>
<feature type="compositionally biased region" description="Polar residues" evidence="12">
    <location>
        <begin position="179"/>
        <end position="192"/>
    </location>
</feature>
<dbReference type="Gene3D" id="1.10.8.10">
    <property type="entry name" value="DNA helicase RuvA subunit, C-terminal domain"/>
    <property type="match status" value="2"/>
</dbReference>
<dbReference type="PROSITE" id="PS50135">
    <property type="entry name" value="ZF_ZZ_2"/>
    <property type="match status" value="1"/>
</dbReference>
<dbReference type="PROSITE" id="PS50030">
    <property type="entry name" value="UBA"/>
    <property type="match status" value="1"/>
</dbReference>
<feature type="region of interest" description="Disordered" evidence="12">
    <location>
        <begin position="91"/>
        <end position="119"/>
    </location>
</feature>
<feature type="compositionally biased region" description="Basic and acidic residues" evidence="12">
    <location>
        <begin position="193"/>
        <end position="208"/>
    </location>
</feature>
<evidence type="ECO:0000256" key="1">
    <source>
        <dbReference type="ARBA" id="ARBA00004116"/>
    </source>
</evidence>
<accession>A0A9Q1KCC2</accession>
<evidence type="ECO:0000256" key="7">
    <source>
        <dbReference type="ARBA" id="ARBA00022833"/>
    </source>
</evidence>
<dbReference type="InterPro" id="IPR043145">
    <property type="entry name" value="Znf_ZZ_sf"/>
</dbReference>
<dbReference type="SUPFAM" id="SSF46934">
    <property type="entry name" value="UBA-like"/>
    <property type="match status" value="2"/>
</dbReference>
<evidence type="ECO:0000256" key="9">
    <source>
        <dbReference type="ARBA" id="ARBA00023006"/>
    </source>
</evidence>
<feature type="compositionally biased region" description="Low complexity" evidence="12">
    <location>
        <begin position="93"/>
        <end position="106"/>
    </location>
</feature>
<evidence type="ECO:0008006" key="18">
    <source>
        <dbReference type="Google" id="ProtNLM"/>
    </source>
</evidence>
<evidence type="ECO:0000313" key="17">
    <source>
        <dbReference type="Proteomes" id="UP001153076"/>
    </source>
</evidence>
<keyword evidence="5" id="KW-0479">Metal-binding</keyword>
<dbReference type="OrthoDB" id="661148at2759"/>
<dbReference type="Gene3D" id="3.30.60.90">
    <property type="match status" value="1"/>
</dbReference>
<dbReference type="Proteomes" id="UP001153076">
    <property type="component" value="Unassembled WGS sequence"/>
</dbReference>
<organism evidence="16 17">
    <name type="scientific">Carnegiea gigantea</name>
    <dbReference type="NCBI Taxonomy" id="171969"/>
    <lineage>
        <taxon>Eukaryota</taxon>
        <taxon>Viridiplantae</taxon>
        <taxon>Streptophyta</taxon>
        <taxon>Embryophyta</taxon>
        <taxon>Tracheophyta</taxon>
        <taxon>Spermatophyta</taxon>
        <taxon>Magnoliopsida</taxon>
        <taxon>eudicotyledons</taxon>
        <taxon>Gunneridae</taxon>
        <taxon>Pentapetalae</taxon>
        <taxon>Caryophyllales</taxon>
        <taxon>Cactineae</taxon>
        <taxon>Cactaceae</taxon>
        <taxon>Cactoideae</taxon>
        <taxon>Echinocereeae</taxon>
        <taxon>Carnegiea</taxon>
    </lineage>
</organism>
<evidence type="ECO:0000256" key="6">
    <source>
        <dbReference type="ARBA" id="ARBA00022771"/>
    </source>
</evidence>
<reference evidence="16" key="1">
    <citation type="submission" date="2022-04" db="EMBL/GenBank/DDBJ databases">
        <title>Carnegiea gigantea Genome sequencing and assembly v2.</title>
        <authorList>
            <person name="Copetti D."/>
            <person name="Sanderson M.J."/>
            <person name="Burquez A."/>
            <person name="Wojciechowski M.F."/>
        </authorList>
    </citation>
    <scope>NUCLEOTIDE SEQUENCE</scope>
    <source>
        <strain evidence="16">SGP5-SGP5p</strain>
        <tissue evidence="16">Aerial part</tissue>
    </source>
</reference>
<dbReference type="InterPro" id="IPR032350">
    <property type="entry name" value="Nbr1_FW"/>
</dbReference>
<dbReference type="InterPro" id="IPR015940">
    <property type="entry name" value="UBA"/>
</dbReference>
<dbReference type="SMART" id="SM00291">
    <property type="entry name" value="ZnF_ZZ"/>
    <property type="match status" value="1"/>
</dbReference>
<dbReference type="InterPro" id="IPR009060">
    <property type="entry name" value="UBA-like_sf"/>
</dbReference>
<dbReference type="CDD" id="cd14947">
    <property type="entry name" value="NBR1_like"/>
    <property type="match status" value="1"/>
</dbReference>
<comment type="caution">
    <text evidence="16">The sequence shown here is derived from an EMBL/GenBank/DDBJ whole genome shotgun (WGS) entry which is preliminary data.</text>
</comment>
<evidence type="ECO:0000256" key="3">
    <source>
        <dbReference type="ARBA" id="ARBA00022448"/>
    </source>
</evidence>
<protein>
    <recommendedName>
        <fullName evidence="18">Protein NBR1 homolog</fullName>
    </recommendedName>
</protein>
<keyword evidence="4" id="KW-0926">Vacuole</keyword>
<evidence type="ECO:0000256" key="11">
    <source>
        <dbReference type="PROSITE-ProRule" id="PRU00228"/>
    </source>
</evidence>
<keyword evidence="9" id="KW-0072">Autophagy</keyword>
<dbReference type="GO" id="GO:0008270">
    <property type="term" value="F:zinc ion binding"/>
    <property type="evidence" value="ECO:0007669"/>
    <property type="project" value="UniProtKB-KW"/>
</dbReference>
<evidence type="ECO:0000256" key="8">
    <source>
        <dbReference type="ARBA" id="ARBA00022927"/>
    </source>
</evidence>
<dbReference type="InterPro" id="IPR000433">
    <property type="entry name" value="Znf_ZZ"/>
</dbReference>
<dbReference type="SUPFAM" id="SSF57850">
    <property type="entry name" value="RING/U-box"/>
    <property type="match status" value="1"/>
</dbReference>
<dbReference type="InterPro" id="IPR053793">
    <property type="entry name" value="PB1-like"/>
</dbReference>
<dbReference type="GO" id="GO:0015031">
    <property type="term" value="P:protein transport"/>
    <property type="evidence" value="ECO:0007669"/>
    <property type="project" value="UniProtKB-KW"/>
</dbReference>
<dbReference type="PROSITE" id="PS51745">
    <property type="entry name" value="PB1"/>
    <property type="match status" value="1"/>
</dbReference>
<dbReference type="GO" id="GO:0006914">
    <property type="term" value="P:autophagy"/>
    <property type="evidence" value="ECO:0007669"/>
    <property type="project" value="UniProtKB-KW"/>
</dbReference>
<dbReference type="Gene3D" id="3.10.20.90">
    <property type="entry name" value="Phosphatidylinositol 3-kinase Catalytic Subunit, Chain A, domain 1"/>
    <property type="match status" value="1"/>
</dbReference>
<dbReference type="InterPro" id="IPR000270">
    <property type="entry name" value="PB1_dom"/>
</dbReference>
<comment type="subcellular location">
    <subcellularLocation>
        <location evidence="2">Cytoplasmic vesicle</location>
        <location evidence="2">Autophagosome</location>
    </subcellularLocation>
    <subcellularLocation>
        <location evidence="1">Vacuole</location>
    </subcellularLocation>
</comment>
<keyword evidence="6 11" id="KW-0863">Zinc-finger</keyword>
<proteinExistence type="predicted"/>
<dbReference type="Gene3D" id="2.60.40.10">
    <property type="entry name" value="Immunoglobulins"/>
    <property type="match status" value="1"/>
</dbReference>
<feature type="region of interest" description="Disordered" evidence="12">
    <location>
        <begin position="711"/>
        <end position="737"/>
    </location>
</feature>
<feature type="region of interest" description="Disordered" evidence="12">
    <location>
        <begin position="607"/>
        <end position="629"/>
    </location>
</feature>
<feature type="domain" description="ZZ-type" evidence="14">
    <location>
        <begin position="400"/>
        <end position="450"/>
    </location>
</feature>
<feature type="compositionally biased region" description="Polar residues" evidence="12">
    <location>
        <begin position="211"/>
        <end position="224"/>
    </location>
</feature>
<feature type="region of interest" description="Disordered" evidence="12">
    <location>
        <begin position="825"/>
        <end position="845"/>
    </location>
</feature>
<gene>
    <name evidence="16" type="ORF">Cgig2_012771</name>
</gene>
<evidence type="ECO:0000259" key="13">
    <source>
        <dbReference type="PROSITE" id="PS50030"/>
    </source>
</evidence>
<feature type="domain" description="PB1" evidence="15">
    <location>
        <begin position="5"/>
        <end position="90"/>
    </location>
</feature>
<feature type="domain" description="UBA" evidence="13">
    <location>
        <begin position="848"/>
        <end position="886"/>
    </location>
</feature>